<sequence>MENIKWKLNLFISLALSLIGLSFRVIRIDLTLSNTLQIIISNFFYCFFNIVILNALLYRSGNKFIENKLYVIGCIIGVSLVGFIVHDGILGLFQLETLQVILLQRSEAYINVIFRGILLNSLYFFILYHLHVLNQKQKNSIEIIQLKQIQLEANLSSMKEQLSPHFLFNTLNTLSTLTQEEKVKDYVSELAQVYRYVLLLEKKNIVSLKEELDFIQSYLYIIKSRLENAIDINIQVDKDLLNTLLPPLTLQLLIENAIKHNIASISKPLKIYLYNTSKDYLIIANDLQPKLSTQYSTGIGLNNVAQRYKLLFDRDILIEKSDITFTIKLPVISNESSHNRR</sequence>
<feature type="transmembrane region" description="Helical" evidence="1">
    <location>
        <begin position="109"/>
        <end position="130"/>
    </location>
</feature>
<dbReference type="SUPFAM" id="SSF55874">
    <property type="entry name" value="ATPase domain of HSP90 chaperone/DNA topoisomerase II/histidine kinase"/>
    <property type="match status" value="1"/>
</dbReference>
<reference evidence="3" key="1">
    <citation type="submission" date="2016-04" db="EMBL/GenBank/DDBJ databases">
        <authorList>
            <person name="Evans L.H."/>
            <person name="Alamgir A."/>
            <person name="Owens N."/>
            <person name="Weber N.D."/>
            <person name="Virtaneva K."/>
            <person name="Barbian K."/>
            <person name="Babar A."/>
            <person name="Rosenke K."/>
        </authorList>
    </citation>
    <scope>NUCLEOTIDE SEQUENCE</scope>
    <source>
        <strain evidence="3">86-1</strain>
    </source>
</reference>
<dbReference type="InterPro" id="IPR010559">
    <property type="entry name" value="Sig_transdc_His_kin_internal"/>
</dbReference>
<proteinExistence type="predicted"/>
<keyword evidence="1" id="KW-0812">Transmembrane</keyword>
<keyword evidence="3" id="KW-0808">Transferase</keyword>
<dbReference type="GO" id="GO:0016020">
    <property type="term" value="C:membrane"/>
    <property type="evidence" value="ECO:0007669"/>
    <property type="project" value="InterPro"/>
</dbReference>
<dbReference type="PANTHER" id="PTHR34220:SF7">
    <property type="entry name" value="SENSOR HISTIDINE KINASE YPDA"/>
    <property type="match status" value="1"/>
</dbReference>
<evidence type="ECO:0000313" key="3">
    <source>
        <dbReference type="EMBL" id="SBW01011.1"/>
    </source>
</evidence>
<keyword evidence="3" id="KW-0418">Kinase</keyword>
<dbReference type="PANTHER" id="PTHR34220">
    <property type="entry name" value="SENSOR HISTIDINE KINASE YPDA"/>
    <property type="match status" value="1"/>
</dbReference>
<evidence type="ECO:0000259" key="2">
    <source>
        <dbReference type="Pfam" id="PF06580"/>
    </source>
</evidence>
<gene>
    <name evidence="3" type="ORF">KL86DYS1_20345</name>
</gene>
<dbReference type="InterPro" id="IPR050640">
    <property type="entry name" value="Bact_2-comp_sensor_kinase"/>
</dbReference>
<feature type="transmembrane region" description="Helical" evidence="1">
    <location>
        <begin position="69"/>
        <end position="89"/>
    </location>
</feature>
<feature type="domain" description="Signal transduction histidine kinase internal region" evidence="2">
    <location>
        <begin position="153"/>
        <end position="229"/>
    </location>
</feature>
<evidence type="ECO:0000256" key="1">
    <source>
        <dbReference type="SAM" id="Phobius"/>
    </source>
</evidence>
<dbReference type="Gene3D" id="3.30.565.10">
    <property type="entry name" value="Histidine kinase-like ATPase, C-terminal domain"/>
    <property type="match status" value="1"/>
</dbReference>
<dbReference type="InterPro" id="IPR036890">
    <property type="entry name" value="HATPase_C_sf"/>
</dbReference>
<dbReference type="Pfam" id="PF06580">
    <property type="entry name" value="His_kinase"/>
    <property type="match status" value="1"/>
</dbReference>
<name>A0A212JNN5_9BACT</name>
<dbReference type="AlphaFoldDB" id="A0A212JNN5"/>
<keyword evidence="1" id="KW-0472">Membrane</keyword>
<protein>
    <submittedName>
        <fullName evidence="3">Signal transduction histidine kinase, LytS</fullName>
    </submittedName>
</protein>
<dbReference type="EMBL" id="FLUM01000002">
    <property type="protein sequence ID" value="SBW01011.1"/>
    <property type="molecule type" value="Genomic_DNA"/>
</dbReference>
<dbReference type="GO" id="GO:0000155">
    <property type="term" value="F:phosphorelay sensor kinase activity"/>
    <property type="evidence" value="ECO:0007669"/>
    <property type="project" value="InterPro"/>
</dbReference>
<dbReference type="RefSeq" id="WP_296941554.1">
    <property type="nucleotide sequence ID" value="NZ_LT599032.1"/>
</dbReference>
<keyword evidence="1" id="KW-1133">Transmembrane helix</keyword>
<feature type="transmembrane region" description="Helical" evidence="1">
    <location>
        <begin position="37"/>
        <end position="57"/>
    </location>
</feature>
<accession>A0A212JNN5</accession>
<organism evidence="3">
    <name type="scientific">uncultured Dysgonomonas sp</name>
    <dbReference type="NCBI Taxonomy" id="206096"/>
    <lineage>
        <taxon>Bacteria</taxon>
        <taxon>Pseudomonadati</taxon>
        <taxon>Bacteroidota</taxon>
        <taxon>Bacteroidia</taxon>
        <taxon>Bacteroidales</taxon>
        <taxon>Dysgonomonadaceae</taxon>
        <taxon>Dysgonomonas</taxon>
        <taxon>environmental samples</taxon>
    </lineage>
</organism>